<feature type="domain" description="Erythromycin biosynthesis protein CIII-like C-terminal" evidence="4">
    <location>
        <begin position="238"/>
        <end position="374"/>
    </location>
</feature>
<proteinExistence type="inferred from homology"/>
<dbReference type="SUPFAM" id="SSF53756">
    <property type="entry name" value="UDP-Glycosyltransferase/glycogen phosphorylase"/>
    <property type="match status" value="1"/>
</dbReference>
<evidence type="ECO:0000313" key="7">
    <source>
        <dbReference type="Proteomes" id="UP000256269"/>
    </source>
</evidence>
<dbReference type="EMBL" id="QUNO01000001">
    <property type="protein sequence ID" value="REH55890.1"/>
    <property type="molecule type" value="Genomic_DNA"/>
</dbReference>
<dbReference type="AlphaFoldDB" id="A0A3E0IB43"/>
<protein>
    <submittedName>
        <fullName evidence="6">UDP:flavonoid glycosyltransferase YjiC (YdhE family)</fullName>
    </submittedName>
</protein>
<keyword evidence="2" id="KW-0328">Glycosyltransferase</keyword>
<dbReference type="InterPro" id="IPR050426">
    <property type="entry name" value="Glycosyltransferase_28"/>
</dbReference>
<dbReference type="Pfam" id="PF21036">
    <property type="entry name" value="EryCIII-like_N"/>
    <property type="match status" value="1"/>
</dbReference>
<dbReference type="OrthoDB" id="5488434at2"/>
<gene>
    <name evidence="6" type="ORF">BCF44_101916</name>
</gene>
<evidence type="ECO:0000256" key="3">
    <source>
        <dbReference type="ARBA" id="ARBA00022679"/>
    </source>
</evidence>
<dbReference type="Pfam" id="PF06722">
    <property type="entry name" value="EryCIII-like_C"/>
    <property type="match status" value="1"/>
</dbReference>
<reference evidence="6 7" key="1">
    <citation type="submission" date="2018-08" db="EMBL/GenBank/DDBJ databases">
        <title>Genomic Encyclopedia of Archaeal and Bacterial Type Strains, Phase II (KMG-II): from individual species to whole genera.</title>
        <authorList>
            <person name="Goeker M."/>
        </authorList>
    </citation>
    <scope>NUCLEOTIDE SEQUENCE [LARGE SCALE GENOMIC DNA]</scope>
    <source>
        <strain evidence="6 7">DSM 45791</strain>
    </source>
</reference>
<comment type="caution">
    <text evidence="6">The sequence shown here is derived from an EMBL/GenBank/DDBJ whole genome shotgun (WGS) entry which is preliminary data.</text>
</comment>
<dbReference type="Gene3D" id="3.40.50.2000">
    <property type="entry name" value="Glycogen Phosphorylase B"/>
    <property type="match status" value="2"/>
</dbReference>
<evidence type="ECO:0000256" key="2">
    <source>
        <dbReference type="ARBA" id="ARBA00022676"/>
    </source>
</evidence>
<sequence length="383" mass="39998">MRVLVTALAGHGHLFPLVTTAWALRSAGHDVLFATAGDMTAVQGTGLHSYDVAPGLDMRSLVGDNAGDAFRSSTRGQGFDPDPAKLREHPAFRLFNGLAEGMVDGLVGLARDWRPDVVVYEAMNLIGLIAADAVGAGTVSHSIGVAHNRAMMAMFGSMQVEIFQRYGMTAIPDPDVHLDVAPPSMKPEPDGWLMRYVPYNGGGQLPGWLTGRPERPRITVTLGTVAPMLTGVGPVQRVAAAAEKIDAEFVIAIGATADTSSLTDLPDNVRLAGYVPLGPLLASSTAVIHHGGAGTTLTALDAGVPQIVVPQGADGPVNAAAVADAGCGLNVTDDQLDAQLIERLLTEDSLRVAAERIRAEMHAMPSPIEVADRLGKNFGGQKS</sequence>
<keyword evidence="7" id="KW-1185">Reference proteome</keyword>
<name>A0A3E0IB43_9PSEU</name>
<dbReference type="GO" id="GO:0008194">
    <property type="term" value="F:UDP-glycosyltransferase activity"/>
    <property type="evidence" value="ECO:0007669"/>
    <property type="project" value="InterPro"/>
</dbReference>
<evidence type="ECO:0000259" key="5">
    <source>
        <dbReference type="Pfam" id="PF21036"/>
    </source>
</evidence>
<dbReference type="InterPro" id="IPR002213">
    <property type="entry name" value="UDP_glucos_trans"/>
</dbReference>
<dbReference type="Proteomes" id="UP000256269">
    <property type="component" value="Unassembled WGS sequence"/>
</dbReference>
<dbReference type="FunFam" id="3.40.50.2000:FF:000072">
    <property type="entry name" value="Glycosyl transferase"/>
    <property type="match status" value="1"/>
</dbReference>
<organism evidence="6 7">
    <name type="scientific">Kutzneria buriramensis</name>
    <dbReference type="NCBI Taxonomy" id="1045776"/>
    <lineage>
        <taxon>Bacteria</taxon>
        <taxon>Bacillati</taxon>
        <taxon>Actinomycetota</taxon>
        <taxon>Actinomycetes</taxon>
        <taxon>Pseudonocardiales</taxon>
        <taxon>Pseudonocardiaceae</taxon>
        <taxon>Kutzneria</taxon>
    </lineage>
</organism>
<dbReference type="InterPro" id="IPR010610">
    <property type="entry name" value="EryCIII-like_C"/>
</dbReference>
<dbReference type="InterPro" id="IPR048284">
    <property type="entry name" value="EryCIII-like_N"/>
</dbReference>
<comment type="similarity">
    <text evidence="1">Belongs to the glycosyltransferase 28 family.</text>
</comment>
<accession>A0A3E0IB43</accession>
<dbReference type="PANTHER" id="PTHR48050:SF13">
    <property type="entry name" value="STEROL 3-BETA-GLUCOSYLTRANSFERASE UGT80A2"/>
    <property type="match status" value="1"/>
</dbReference>
<dbReference type="CDD" id="cd03784">
    <property type="entry name" value="GT1_Gtf-like"/>
    <property type="match status" value="1"/>
</dbReference>
<dbReference type="PANTHER" id="PTHR48050">
    <property type="entry name" value="STEROL 3-BETA-GLUCOSYLTRANSFERASE"/>
    <property type="match status" value="1"/>
</dbReference>
<dbReference type="GO" id="GO:0017000">
    <property type="term" value="P:antibiotic biosynthetic process"/>
    <property type="evidence" value="ECO:0007669"/>
    <property type="project" value="UniProtKB-ARBA"/>
</dbReference>
<evidence type="ECO:0000313" key="6">
    <source>
        <dbReference type="EMBL" id="REH55890.1"/>
    </source>
</evidence>
<evidence type="ECO:0000256" key="1">
    <source>
        <dbReference type="ARBA" id="ARBA00006962"/>
    </source>
</evidence>
<dbReference type="GO" id="GO:0016758">
    <property type="term" value="F:hexosyltransferase activity"/>
    <property type="evidence" value="ECO:0007669"/>
    <property type="project" value="UniProtKB-ARBA"/>
</dbReference>
<evidence type="ECO:0000259" key="4">
    <source>
        <dbReference type="Pfam" id="PF06722"/>
    </source>
</evidence>
<feature type="domain" description="Erythromycin biosynthesis protein CIII-like N-terminal" evidence="5">
    <location>
        <begin position="22"/>
        <end position="223"/>
    </location>
</feature>
<keyword evidence="3 6" id="KW-0808">Transferase</keyword>